<dbReference type="EMBL" id="SHKW01000001">
    <property type="protein sequence ID" value="RZU42825.1"/>
    <property type="molecule type" value="Genomic_DNA"/>
</dbReference>
<keyword evidence="4" id="KW-1185">Reference proteome</keyword>
<evidence type="ECO:0000256" key="2">
    <source>
        <dbReference type="SAM" id="SignalP"/>
    </source>
</evidence>
<evidence type="ECO:0000313" key="4">
    <source>
        <dbReference type="Proteomes" id="UP000292958"/>
    </source>
</evidence>
<feature type="compositionally biased region" description="Basic residues" evidence="1">
    <location>
        <begin position="290"/>
        <end position="306"/>
    </location>
</feature>
<reference evidence="3 4" key="1">
    <citation type="submission" date="2019-02" db="EMBL/GenBank/DDBJ databases">
        <title>Genomic Encyclopedia of Archaeal and Bacterial Type Strains, Phase II (KMG-II): from individual species to whole genera.</title>
        <authorList>
            <person name="Goeker M."/>
        </authorList>
    </citation>
    <scope>NUCLEOTIDE SEQUENCE [LARGE SCALE GENOMIC DNA]</scope>
    <source>
        <strain evidence="3 4">DSM 18101</strain>
    </source>
</reference>
<proteinExistence type="predicted"/>
<protein>
    <submittedName>
        <fullName evidence="3">Uncharacterized protein</fullName>
    </submittedName>
</protein>
<dbReference type="RefSeq" id="WP_130420923.1">
    <property type="nucleotide sequence ID" value="NZ_SHKW01000001.1"/>
</dbReference>
<feature type="chain" id="PRO_5020363926" evidence="2">
    <location>
        <begin position="25"/>
        <end position="306"/>
    </location>
</feature>
<evidence type="ECO:0000256" key="1">
    <source>
        <dbReference type="SAM" id="MobiDB-lite"/>
    </source>
</evidence>
<dbReference type="AlphaFoldDB" id="A0A4Q7Z046"/>
<feature type="signal peptide" evidence="2">
    <location>
        <begin position="1"/>
        <end position="24"/>
    </location>
</feature>
<gene>
    <name evidence="3" type="ORF">BDD14_4421</name>
</gene>
<accession>A0A4Q7Z046</accession>
<evidence type="ECO:0000313" key="3">
    <source>
        <dbReference type="EMBL" id="RZU42825.1"/>
    </source>
</evidence>
<comment type="caution">
    <text evidence="3">The sequence shown here is derived from an EMBL/GenBank/DDBJ whole genome shotgun (WGS) entry which is preliminary data.</text>
</comment>
<name>A0A4Q7Z046_9BACT</name>
<organism evidence="3 4">
    <name type="scientific">Edaphobacter modestus</name>
    <dbReference type="NCBI Taxonomy" id="388466"/>
    <lineage>
        <taxon>Bacteria</taxon>
        <taxon>Pseudomonadati</taxon>
        <taxon>Acidobacteriota</taxon>
        <taxon>Terriglobia</taxon>
        <taxon>Terriglobales</taxon>
        <taxon>Acidobacteriaceae</taxon>
        <taxon>Edaphobacter</taxon>
    </lineage>
</organism>
<keyword evidence="2" id="KW-0732">Signal</keyword>
<feature type="region of interest" description="Disordered" evidence="1">
    <location>
        <begin position="286"/>
        <end position="306"/>
    </location>
</feature>
<sequence>MTYRDRAVCVLALVCCFFEVLACAQPAGRIGTRRVVQATEYGDVRFSKLVFVGNLSSNDDPILVGFNTLVRTQFKEHNPLVDVREFFSREEGELRLIGDQILNSVLERTHIVRIILGDIHDKVPTRIKRRTSTGIAKVNLPFKWLPVDGLVERRSFCVNSNPRPILGSGLIPYRLNTLFRLRSLNRSTNSSNSYPCKRQDSTHIFHVGVEFSLPLLRSSVCLGDGSTFVGAGESVPVPLPQPSALLVGSIACLFLFFEDIMKHEYHEGPEAKERFEKLATKLFRAPKSTVKSKAKPERKAKKASKD</sequence>
<dbReference type="Proteomes" id="UP000292958">
    <property type="component" value="Unassembled WGS sequence"/>
</dbReference>